<dbReference type="EMBL" id="SLYC01000067">
    <property type="protein sequence ID" value="TCP94939.1"/>
    <property type="molecule type" value="Genomic_DNA"/>
</dbReference>
<dbReference type="RefSeq" id="WP_132849771.1">
    <property type="nucleotide sequence ID" value="NZ_CP058648.1"/>
</dbReference>
<comment type="caution">
    <text evidence="1">The sequence shown here is derived from an EMBL/GenBank/DDBJ whole genome shotgun (WGS) entry which is preliminary data.</text>
</comment>
<sequence length="79" mass="8916">MKIKRLLITIFVFLLLTLQVVSATPPDIIHEMLVKITPNTDGSLNISYEFDYEATTDFPPNIQYLQIGVANSDFTLLSL</sequence>
<protein>
    <submittedName>
        <fullName evidence="1">Uncharacterized protein</fullName>
    </submittedName>
</protein>
<organism evidence="1 2">
    <name type="scientific">Serpentinicella alkaliphila</name>
    <dbReference type="NCBI Taxonomy" id="1734049"/>
    <lineage>
        <taxon>Bacteria</taxon>
        <taxon>Bacillati</taxon>
        <taxon>Bacillota</taxon>
        <taxon>Clostridia</taxon>
        <taxon>Peptostreptococcales</taxon>
        <taxon>Natronincolaceae</taxon>
        <taxon>Serpentinicella</taxon>
    </lineage>
</organism>
<dbReference type="Proteomes" id="UP000295504">
    <property type="component" value="Unassembled WGS sequence"/>
</dbReference>
<proteinExistence type="predicted"/>
<keyword evidence="2" id="KW-1185">Reference proteome</keyword>
<name>A0A4R2SWR7_9FIRM</name>
<reference evidence="1 2" key="1">
    <citation type="submission" date="2019-03" db="EMBL/GenBank/DDBJ databases">
        <title>Genomic Encyclopedia of Type Strains, Phase IV (KMG-IV): sequencing the most valuable type-strain genomes for metagenomic binning, comparative biology and taxonomic classification.</title>
        <authorList>
            <person name="Goeker M."/>
        </authorList>
    </citation>
    <scope>NUCLEOTIDE SEQUENCE [LARGE SCALE GENOMIC DNA]</scope>
    <source>
        <strain evidence="1 2">DSM 100013</strain>
    </source>
</reference>
<evidence type="ECO:0000313" key="1">
    <source>
        <dbReference type="EMBL" id="TCP94939.1"/>
    </source>
</evidence>
<evidence type="ECO:0000313" key="2">
    <source>
        <dbReference type="Proteomes" id="UP000295504"/>
    </source>
</evidence>
<gene>
    <name evidence="1" type="ORF">EDD79_10678</name>
</gene>
<dbReference type="AlphaFoldDB" id="A0A4R2SWR7"/>
<accession>A0A4R2SWR7</accession>